<keyword evidence="1" id="KW-0067">ATP-binding</keyword>
<comment type="caution">
    <text evidence="1">The sequence shown here is derived from an EMBL/GenBank/DDBJ whole genome shotgun (WGS) entry which is preliminary data.</text>
</comment>
<accession>A0A1C7MW35</accession>
<dbReference type="CDD" id="cd18809">
    <property type="entry name" value="SF1_C_RecD"/>
    <property type="match status" value="1"/>
</dbReference>
<reference evidence="1 2" key="1">
    <citation type="submission" date="2016-03" db="EMBL/GenBank/DDBJ databases">
        <title>Choanephora cucurbitarum.</title>
        <authorList>
            <person name="Min B."/>
            <person name="Park H."/>
            <person name="Park J.-H."/>
            <person name="Shin H.-D."/>
            <person name="Choi I.-G."/>
        </authorList>
    </citation>
    <scope>NUCLEOTIDE SEQUENCE [LARGE SCALE GENOMIC DNA]</scope>
    <source>
        <strain evidence="1 2">KUS-F28377</strain>
    </source>
</reference>
<dbReference type="OrthoDB" id="6621790at2759"/>
<protein>
    <submittedName>
        <fullName evidence="1">ATP-dependent DNA helicase PIF1</fullName>
    </submittedName>
</protein>
<dbReference type="InterPro" id="IPR051055">
    <property type="entry name" value="PIF1_helicase"/>
</dbReference>
<dbReference type="InterPro" id="IPR027417">
    <property type="entry name" value="P-loop_NTPase"/>
</dbReference>
<dbReference type="SUPFAM" id="SSF52540">
    <property type="entry name" value="P-loop containing nucleoside triphosphate hydrolases"/>
    <property type="match status" value="1"/>
</dbReference>
<dbReference type="InterPro" id="IPR036691">
    <property type="entry name" value="Endo/exonu/phosph_ase_sf"/>
</dbReference>
<dbReference type="AlphaFoldDB" id="A0A1C7MW35"/>
<dbReference type="STRING" id="101091.A0A1C7MW35"/>
<keyword evidence="1" id="KW-0347">Helicase</keyword>
<evidence type="ECO:0000313" key="2">
    <source>
        <dbReference type="Proteomes" id="UP000093000"/>
    </source>
</evidence>
<dbReference type="InParanoid" id="A0A1C7MW35"/>
<evidence type="ECO:0000313" key="1">
    <source>
        <dbReference type="EMBL" id="OBZ80978.1"/>
    </source>
</evidence>
<keyword evidence="1" id="KW-0547">Nucleotide-binding</keyword>
<dbReference type="EMBL" id="LUGH01001550">
    <property type="protein sequence ID" value="OBZ80978.1"/>
    <property type="molecule type" value="Genomic_DNA"/>
</dbReference>
<keyword evidence="1" id="KW-0378">Hydrolase</keyword>
<dbReference type="PANTHER" id="PTHR47642">
    <property type="entry name" value="ATP-DEPENDENT DNA HELICASE"/>
    <property type="match status" value="1"/>
</dbReference>
<dbReference type="Proteomes" id="UP000093000">
    <property type="component" value="Unassembled WGS sequence"/>
</dbReference>
<dbReference type="Gene3D" id="3.40.50.300">
    <property type="entry name" value="P-loop containing nucleotide triphosphate hydrolases"/>
    <property type="match status" value="1"/>
</dbReference>
<dbReference type="SUPFAM" id="SSF56219">
    <property type="entry name" value="DNase I-like"/>
    <property type="match status" value="1"/>
</dbReference>
<sequence>RDDALFAQALNNMALGSITQDDISIFRGRLFPSLPLDIANDRDSCIFKLFSTNDAVNSCNADILAQIAGEYFQSDCHDQVVGKGRSAAAKLSFLKSMQNADLPAHETMGLHLSLTLKVGGRYMITNSLDTSDGLINGTTGTLKKIDYGHYRILSSSEPIKLTIRVWLLLDDAYCGKKKRAEVANSSSSTSTISAAWTPIDPVILVVKRRLNSSLSIKRTQFPLTVAEAVTIHKSQGSSYNRVCIHLNGRSLSRSLMYVACSRAITASGLYLIGDKFEPTKPPRTNDDITSELNRQKTVQLETTFNRFTARNNGFRYQLAFHNVRSLKAHIDQVINDKSYLTPDFLLFAETWATEQQSFVIPGFEEASRTNVGSSAPRANGTICFINSQNVDSQLLTNVYQRIATDSNSHKMSISAFVYNDLLVASVYRSTRFSLDRCLVELKDLLKLQSSHTIIAGEFNSDFDDDQNSLTDTFSRYGLKSCLDDNIKSTTKYGSFIDNIFTDIADCTASRYISLTSYHDPLFMQFNL</sequence>
<proteinExistence type="predicted"/>
<organism evidence="1 2">
    <name type="scientific">Choanephora cucurbitarum</name>
    <dbReference type="NCBI Taxonomy" id="101091"/>
    <lineage>
        <taxon>Eukaryota</taxon>
        <taxon>Fungi</taxon>
        <taxon>Fungi incertae sedis</taxon>
        <taxon>Mucoromycota</taxon>
        <taxon>Mucoromycotina</taxon>
        <taxon>Mucoromycetes</taxon>
        <taxon>Mucorales</taxon>
        <taxon>Mucorineae</taxon>
        <taxon>Choanephoraceae</taxon>
        <taxon>Choanephoroideae</taxon>
        <taxon>Choanephora</taxon>
    </lineage>
</organism>
<name>A0A1C7MW35_9FUNG</name>
<dbReference type="Gene3D" id="3.60.10.10">
    <property type="entry name" value="Endonuclease/exonuclease/phosphatase"/>
    <property type="match status" value="1"/>
</dbReference>
<gene>
    <name evidence="1" type="primary">pif1_12</name>
    <name evidence="1" type="ORF">A0J61_10973</name>
</gene>
<keyword evidence="2" id="KW-1185">Reference proteome</keyword>
<feature type="non-terminal residue" evidence="1">
    <location>
        <position position="1"/>
    </location>
</feature>
<dbReference type="GO" id="GO:0004386">
    <property type="term" value="F:helicase activity"/>
    <property type="evidence" value="ECO:0007669"/>
    <property type="project" value="UniProtKB-KW"/>
</dbReference>